<dbReference type="Pfam" id="PF12787">
    <property type="entry name" value="EcsC"/>
    <property type="match status" value="1"/>
</dbReference>
<dbReference type="PANTHER" id="PTHR41260:SF1">
    <property type="entry name" value="PROTEIN ECSC"/>
    <property type="match status" value="1"/>
</dbReference>
<name>A0A4R6UAD7_9BACI</name>
<gene>
    <name evidence="1" type="ORF">EV213_10231</name>
</gene>
<keyword evidence="2" id="KW-1185">Reference proteome</keyword>
<dbReference type="RefSeq" id="WP_279512743.1">
    <property type="nucleotide sequence ID" value="NZ_SNYJ01000002.1"/>
</dbReference>
<comment type="caution">
    <text evidence="1">The sequence shown here is derived from an EMBL/GenBank/DDBJ whole genome shotgun (WGS) entry which is preliminary data.</text>
</comment>
<dbReference type="PANTHER" id="PTHR41260">
    <property type="entry name" value="PROTEIN ECSC"/>
    <property type="match status" value="1"/>
</dbReference>
<accession>A0A4R6UAD7</accession>
<protein>
    <submittedName>
        <fullName evidence="1">EcsC family protein</fullName>
    </submittedName>
</protein>
<reference evidence="1 2" key="1">
    <citation type="submission" date="2019-03" db="EMBL/GenBank/DDBJ databases">
        <title>Genomic Encyclopedia of Type Strains, Phase IV (KMG-IV): sequencing the most valuable type-strain genomes for metagenomic binning, comparative biology and taxonomic classification.</title>
        <authorList>
            <person name="Goeker M."/>
        </authorList>
    </citation>
    <scope>NUCLEOTIDE SEQUENCE [LARGE SCALE GENOMIC DNA]</scope>
    <source>
        <strain evidence="1 2">DSM 28697</strain>
    </source>
</reference>
<evidence type="ECO:0000313" key="1">
    <source>
        <dbReference type="EMBL" id="TDQ42003.1"/>
    </source>
</evidence>
<proteinExistence type="predicted"/>
<dbReference type="EMBL" id="SNYJ01000002">
    <property type="protein sequence ID" value="TDQ42003.1"/>
    <property type="molecule type" value="Genomic_DNA"/>
</dbReference>
<dbReference type="AlphaFoldDB" id="A0A4R6UAD7"/>
<dbReference type="Proteomes" id="UP000295632">
    <property type="component" value="Unassembled WGS sequence"/>
</dbReference>
<organism evidence="1 2">
    <name type="scientific">Aureibacillus halotolerans</name>
    <dbReference type="NCBI Taxonomy" id="1508390"/>
    <lineage>
        <taxon>Bacteria</taxon>
        <taxon>Bacillati</taxon>
        <taxon>Bacillota</taxon>
        <taxon>Bacilli</taxon>
        <taxon>Bacillales</taxon>
        <taxon>Bacillaceae</taxon>
        <taxon>Aureibacillus</taxon>
    </lineage>
</organism>
<sequence length="242" mass="27980">MSIDKSYEKEVYIDLKQWELAMLQKSTRFQRVAKLTQTRFNAIVPEKVHQALTEAVKGIVETCLVGSKWTTKPKETDDWSLQEKDKKAVDILQSYKRTAAVEGAGTGAGGIFLGMADFPLLLGIKMKFLHELASWYGFDTRRYDERLYILHLFELQFSSDTRRKELYPIVKNWDDHKEQIADTDWQVFQQEYRDYIDLVKLLQLMPGIGAVVGAYANYNLLEDLGKTAINGYRLRTMHAKTP</sequence>
<evidence type="ECO:0000313" key="2">
    <source>
        <dbReference type="Proteomes" id="UP000295632"/>
    </source>
</evidence>
<dbReference type="InterPro" id="IPR024787">
    <property type="entry name" value="EcsC"/>
</dbReference>